<proteinExistence type="predicted"/>
<dbReference type="EMBL" id="KZ293654">
    <property type="protein sequence ID" value="PBK94295.1"/>
    <property type="molecule type" value="Genomic_DNA"/>
</dbReference>
<dbReference type="AlphaFoldDB" id="A0A2H3DGE6"/>
<protein>
    <submittedName>
        <fullName evidence="1">Uncharacterized protein</fullName>
    </submittedName>
</protein>
<name>A0A2H3DGE6_ARMGA</name>
<gene>
    <name evidence="1" type="ORF">ARMGADRAFT_1029436</name>
</gene>
<reference evidence="2" key="1">
    <citation type="journal article" date="2017" name="Nat. Ecol. Evol.">
        <title>Genome expansion and lineage-specific genetic innovations in the forest pathogenic fungi Armillaria.</title>
        <authorList>
            <person name="Sipos G."/>
            <person name="Prasanna A.N."/>
            <person name="Walter M.C."/>
            <person name="O'Connor E."/>
            <person name="Balint B."/>
            <person name="Krizsan K."/>
            <person name="Kiss B."/>
            <person name="Hess J."/>
            <person name="Varga T."/>
            <person name="Slot J."/>
            <person name="Riley R."/>
            <person name="Boka B."/>
            <person name="Rigling D."/>
            <person name="Barry K."/>
            <person name="Lee J."/>
            <person name="Mihaltcheva S."/>
            <person name="LaButti K."/>
            <person name="Lipzen A."/>
            <person name="Waldron R."/>
            <person name="Moloney N.M."/>
            <person name="Sperisen C."/>
            <person name="Kredics L."/>
            <person name="Vagvoelgyi C."/>
            <person name="Patrignani A."/>
            <person name="Fitzpatrick D."/>
            <person name="Nagy I."/>
            <person name="Doyle S."/>
            <person name="Anderson J.B."/>
            <person name="Grigoriev I.V."/>
            <person name="Gueldener U."/>
            <person name="Muensterkoetter M."/>
            <person name="Nagy L.G."/>
        </authorList>
    </citation>
    <scope>NUCLEOTIDE SEQUENCE [LARGE SCALE GENOMIC DNA]</scope>
    <source>
        <strain evidence="2">Ar21-2</strain>
    </source>
</reference>
<dbReference type="InParanoid" id="A0A2H3DGE6"/>
<dbReference type="OrthoDB" id="2992378at2759"/>
<dbReference type="Proteomes" id="UP000217790">
    <property type="component" value="Unassembled WGS sequence"/>
</dbReference>
<keyword evidence="2" id="KW-1185">Reference proteome</keyword>
<accession>A0A2H3DGE6</accession>
<evidence type="ECO:0000313" key="2">
    <source>
        <dbReference type="Proteomes" id="UP000217790"/>
    </source>
</evidence>
<evidence type="ECO:0000313" key="1">
    <source>
        <dbReference type="EMBL" id="PBK94295.1"/>
    </source>
</evidence>
<sequence length="213" mass="23961">MATGLGVHIQVHGAMTEYVLELARYRTLCFGRYRVPAFPSHIYNTTDSAVWRADGASLALYTGCTGFLINDLHPVFLLTLLPLLGEDPLQHLADLTGPILQSLDRSLCDSICAWFYLAPTDPIGSTLGDPVPQALISLHTQFQVHQVGLRHSRSAEEHRVQTQDLLMELVMGNTTFWCTEAFRQMRMGFHQPFNELLPTVTIPRVHNSQFHFT</sequence>
<organism evidence="1 2">
    <name type="scientific">Armillaria gallica</name>
    <name type="common">Bulbous honey fungus</name>
    <name type="synonym">Armillaria bulbosa</name>
    <dbReference type="NCBI Taxonomy" id="47427"/>
    <lineage>
        <taxon>Eukaryota</taxon>
        <taxon>Fungi</taxon>
        <taxon>Dikarya</taxon>
        <taxon>Basidiomycota</taxon>
        <taxon>Agaricomycotina</taxon>
        <taxon>Agaricomycetes</taxon>
        <taxon>Agaricomycetidae</taxon>
        <taxon>Agaricales</taxon>
        <taxon>Marasmiineae</taxon>
        <taxon>Physalacriaceae</taxon>
        <taxon>Armillaria</taxon>
    </lineage>
</organism>